<gene>
    <name evidence="1" type="ORF">ARMOST_13839</name>
</gene>
<dbReference type="FunFam" id="3.30.70.270:FF:000020">
    <property type="entry name" value="Transposon Tf2-6 polyprotein-like Protein"/>
    <property type="match status" value="1"/>
</dbReference>
<organism evidence="1 2">
    <name type="scientific">Armillaria ostoyae</name>
    <name type="common">Armillaria root rot fungus</name>
    <dbReference type="NCBI Taxonomy" id="47428"/>
    <lineage>
        <taxon>Eukaryota</taxon>
        <taxon>Fungi</taxon>
        <taxon>Dikarya</taxon>
        <taxon>Basidiomycota</taxon>
        <taxon>Agaricomycotina</taxon>
        <taxon>Agaricomycetes</taxon>
        <taxon>Agaricomycetidae</taxon>
        <taxon>Agaricales</taxon>
        <taxon>Marasmiineae</taxon>
        <taxon>Physalacriaceae</taxon>
        <taxon>Armillaria</taxon>
    </lineage>
</organism>
<dbReference type="Proteomes" id="UP000219338">
    <property type="component" value="Unassembled WGS sequence"/>
</dbReference>
<dbReference type="STRING" id="47428.A0A284RNW6"/>
<dbReference type="SUPFAM" id="SSF56672">
    <property type="entry name" value="DNA/RNA polymerases"/>
    <property type="match status" value="1"/>
</dbReference>
<dbReference type="InterPro" id="IPR051320">
    <property type="entry name" value="Viral_Replic_Matur_Polypro"/>
</dbReference>
<dbReference type="OMA" id="AMESWPI"/>
<accession>A0A284RNW6</accession>
<dbReference type="PANTHER" id="PTHR33064:SF37">
    <property type="entry name" value="RIBONUCLEASE H"/>
    <property type="match status" value="1"/>
</dbReference>
<name>A0A284RNW6_ARMOS</name>
<dbReference type="AlphaFoldDB" id="A0A284RNW6"/>
<sequence length="102" mass="12045">MNPIKVAGIVEWPTPTKKKELQSFLGFTNFYQKFIKNYFKVARALTQLIGNAEWTWGTAQNQVFQQLKKQMAEDVILTIPNKKGWFRVEADTCYDFSVFFYY</sequence>
<dbReference type="InterPro" id="IPR043128">
    <property type="entry name" value="Rev_trsase/Diguanyl_cyclase"/>
</dbReference>
<dbReference type="PANTHER" id="PTHR33064">
    <property type="entry name" value="POL PROTEIN"/>
    <property type="match status" value="1"/>
</dbReference>
<dbReference type="Gene3D" id="3.30.70.270">
    <property type="match status" value="1"/>
</dbReference>
<protein>
    <recommendedName>
        <fullName evidence="3">Reverse transcriptase/retrotransposon-derived protein RNase H-like domain-containing protein</fullName>
    </recommendedName>
</protein>
<dbReference type="InterPro" id="IPR043502">
    <property type="entry name" value="DNA/RNA_pol_sf"/>
</dbReference>
<dbReference type="EMBL" id="FUEG01000012">
    <property type="protein sequence ID" value="SJL10453.1"/>
    <property type="molecule type" value="Genomic_DNA"/>
</dbReference>
<reference evidence="2" key="1">
    <citation type="journal article" date="2017" name="Nat. Ecol. Evol.">
        <title>Genome expansion and lineage-specific genetic innovations in the forest pathogenic fungi Armillaria.</title>
        <authorList>
            <person name="Sipos G."/>
            <person name="Prasanna A.N."/>
            <person name="Walter M.C."/>
            <person name="O'Connor E."/>
            <person name="Balint B."/>
            <person name="Krizsan K."/>
            <person name="Kiss B."/>
            <person name="Hess J."/>
            <person name="Varga T."/>
            <person name="Slot J."/>
            <person name="Riley R."/>
            <person name="Boka B."/>
            <person name="Rigling D."/>
            <person name="Barry K."/>
            <person name="Lee J."/>
            <person name="Mihaltcheva S."/>
            <person name="LaButti K."/>
            <person name="Lipzen A."/>
            <person name="Waldron R."/>
            <person name="Moloney N.M."/>
            <person name="Sperisen C."/>
            <person name="Kredics L."/>
            <person name="Vagvoelgyi C."/>
            <person name="Patrignani A."/>
            <person name="Fitzpatrick D."/>
            <person name="Nagy I."/>
            <person name="Doyle S."/>
            <person name="Anderson J.B."/>
            <person name="Grigoriev I.V."/>
            <person name="Gueldener U."/>
            <person name="Muensterkoetter M."/>
            <person name="Nagy L.G."/>
        </authorList>
    </citation>
    <scope>NUCLEOTIDE SEQUENCE [LARGE SCALE GENOMIC DNA]</scope>
    <source>
        <strain evidence="2">C18/9</strain>
    </source>
</reference>
<dbReference type="OrthoDB" id="3033917at2759"/>
<keyword evidence="2" id="KW-1185">Reference proteome</keyword>
<evidence type="ECO:0008006" key="3">
    <source>
        <dbReference type="Google" id="ProtNLM"/>
    </source>
</evidence>
<evidence type="ECO:0000313" key="1">
    <source>
        <dbReference type="EMBL" id="SJL10453.1"/>
    </source>
</evidence>
<evidence type="ECO:0000313" key="2">
    <source>
        <dbReference type="Proteomes" id="UP000219338"/>
    </source>
</evidence>
<proteinExistence type="predicted"/>